<feature type="compositionally biased region" description="Basic and acidic residues" evidence="2">
    <location>
        <begin position="628"/>
        <end position="643"/>
    </location>
</feature>
<feature type="region of interest" description="Disordered" evidence="2">
    <location>
        <begin position="385"/>
        <end position="890"/>
    </location>
</feature>
<feature type="compositionally biased region" description="Basic and acidic residues" evidence="2">
    <location>
        <begin position="859"/>
        <end position="880"/>
    </location>
</feature>
<feature type="compositionally biased region" description="Basic and acidic residues" evidence="2">
    <location>
        <begin position="433"/>
        <end position="449"/>
    </location>
</feature>
<feature type="region of interest" description="Disordered" evidence="2">
    <location>
        <begin position="1884"/>
        <end position="2035"/>
    </location>
</feature>
<feature type="compositionally biased region" description="Gly residues" evidence="2">
    <location>
        <begin position="2019"/>
        <end position="2032"/>
    </location>
</feature>
<keyword evidence="1" id="KW-0175">Coiled coil</keyword>
<feature type="compositionally biased region" description="Basic and acidic residues" evidence="2">
    <location>
        <begin position="403"/>
        <end position="414"/>
    </location>
</feature>
<protein>
    <recommendedName>
        <fullName evidence="5">Virilizer N-terminal domain-containing protein</fullName>
    </recommendedName>
</protein>
<name>A0ABR2YV44_9CHLO</name>
<accession>A0ABR2YV44</accession>
<feature type="compositionally biased region" description="Low complexity" evidence="2">
    <location>
        <begin position="1916"/>
        <end position="1928"/>
    </location>
</feature>
<dbReference type="InterPro" id="IPR026736">
    <property type="entry name" value="Virilizer"/>
</dbReference>
<sequence length="2073" mass="219255">MTIRLRKEIQIFKEVYQHSRFGDHVQEVHFEQPICLTGIKVGAAPGTGGGLAGRPYIHLFALDLTTQSAARFVLLTQNCTLPDKDTKAVRLDAIITTTVVLRGRFQTLPVALYGWKLALDNGHGPSTEGAVYSANFVPPTPAPRAFAGQPFAAELPKYALEALRPLLEIWERAAASDRHLREETLTKEQLQAVEAAADRMCTALPNANAPSSSPGLLYSHFGTALANGLGPSGEGAAAAVPPAISEQVADMAAGWSQLLASGPGSGSIAAFGMAGIAASVLVAACPRYAARFLAVNGACSLTAALALARPPVSVIRYAIAALEAVTRACGPAGCEVALGWWTPPLPQLKSEQSLGNTDGGAGQNSAELAEGDLKLEQGCGREGGEQAGILVKDEPDFDGTSSRGEDAFQSKAQEDYDMLEGQGAEGEADADEDLYRDYQLDPGDDHGEGSEGGATAGERGAADDARAHQDDDDLYADIAPGFPQVDGEWDDSDEDAAGDAGEDTGRNGAIGRWASDEQPRWEGEEATQAGADQRWDPVAEGLEPHAAADNDNMLDQMLADTPEHFSDEEEPQLEAGARSAENGGAHNSNSDAHRASMGQSKEGSSKRKHEPVKWEPGQEGGSRKKSKAEHDKERKSHDREGGHKEKKRKHKEKDKDREKDKDKDRERDRDRDAPTEKSRDKERARAPEAEGDRKEKQRDRDSKREKERERDREKEKQRDREREKEKAKDCGREAEKSHRSARDKEPRRRSTEVPKGRDLEQAQRSKEVPRDRRERSREDDQRERRSARPDVVEAARKSSDSRARVRAEREESRPSREPQQTPPKARGRDETRRAEPVKEEAGSRQHRSRDAPVSAGGKQRPDVKEARTKRSRSRDTRQDPSKPGAEMDGAQEIALERAAATLRQEVEDDEARIAALAQAHARERERERQRTAERIERERREFGGCYSAVLEAILQPLPKQVAAADVVRSLGANPEPDTVALSTLAARRALALVAAVMHVPAVHATLLEQQGLLQPPTTPSVIMAHLSKPLLQAVRRLLAVLLSCAGGLDLLLRSPIPTGALLKALDPANDPYGPPLPQNQEPARGSSEHLAATLRASMAAAQAAHALVEAPGLHSAAAADAARALAELLDWEAGRSAAVCSLSNVLGALSRLLDLVRDPVYPHAGNEGEKATADVQWRAGAVYGTALLQELVQHSHRDALRTWATAAPAVQAAVTDALSATPVPSTDNALKKHRAARMLVDVRGRVEAMMVLRDKGISALITCLDGILPPLVAAAPDVSKDKDRKAKKVPKHVELRAAVALLHDAEKSGKAQTALQLLHAVISASGGAHMGLAAADTTGIKVMDRALRSCTAMLKASSADDAGAAFAGDAVDDLEVASNRLRAAALLAAAAKAVNALLQRLSEASVDFNSSALLEALLGAHTTCTLATESLAATTGHLSYPASTAILQARQALAASLKCWIANSSWTPELMPTIFAAGASTTGDPPLINAQAPQEMLTSACMLADIFPAEWPPAGAARQGSGCHLAPAHMRYRAALARSFEPSAASLRRLLATAAGSESVLFRAALVRLCARASGLGGGMGMFVVGPLMEELAEATQPSKQVFDARRCLEVLVPLAYRPAIKAALLDAGCAAALGQLLARLVPAAADPAKAAEAGALTTMALEIITVLCNIDVCLDPSLSSQQRATDECVGTSEAGSVVAILLAGLVRLGGNAFIAKRLVAALATHAPGRAALRTAATRWQAQATGASTTGEAALQWAVSRLRQQGQDGAEASMRQVCTEVGAVLQLVATTEDEEDAEFPNPASAPIRFAAAVQAALNTGLPPANGKDELAETSSPEALVYDAATRMFWRNVNARAAGATINKLGRKPTRYDIPEAVPVPAVTARLTQGLTRPKHPRDAKMTAAGPEASPPAVSRAAATQQPPAKAPASTHVPPAKPPLGTAADAAMPGADLPPVIAPPGRTRGNARARSQTGSLSRPTSIHVDDFQRGVTGDSGRPGALSTPRGSGGGFSSHGSGRRSSGGSGGGGGGSGGPSLAQLLSDPAVVASLNNPAKMQQLLEQYPILMQALQSGTI</sequence>
<proteinExistence type="predicted"/>
<feature type="compositionally biased region" description="Basic and acidic residues" evidence="2">
    <location>
        <begin position="533"/>
        <end position="548"/>
    </location>
</feature>
<feature type="coiled-coil region" evidence="1">
    <location>
        <begin position="892"/>
        <end position="941"/>
    </location>
</feature>
<evidence type="ECO:0000313" key="4">
    <source>
        <dbReference type="Proteomes" id="UP001491310"/>
    </source>
</evidence>
<reference evidence="3 4" key="1">
    <citation type="journal article" date="2024" name="Nat. Commun.">
        <title>Phylogenomics reveals the evolutionary origins of lichenization in chlorophyte algae.</title>
        <authorList>
            <person name="Puginier C."/>
            <person name="Libourel C."/>
            <person name="Otte J."/>
            <person name="Skaloud P."/>
            <person name="Haon M."/>
            <person name="Grisel S."/>
            <person name="Petersen M."/>
            <person name="Berrin J.G."/>
            <person name="Delaux P.M."/>
            <person name="Dal Grande F."/>
            <person name="Keller J."/>
        </authorList>
    </citation>
    <scope>NUCLEOTIDE SEQUENCE [LARGE SCALE GENOMIC DNA]</scope>
    <source>
        <strain evidence="3 4">SAG 216-7</strain>
    </source>
</reference>
<feature type="compositionally biased region" description="Acidic residues" evidence="2">
    <location>
        <begin position="487"/>
        <end position="502"/>
    </location>
</feature>
<dbReference type="Proteomes" id="UP001491310">
    <property type="component" value="Unassembled WGS sequence"/>
</dbReference>
<feature type="compositionally biased region" description="Basic and acidic residues" evidence="2">
    <location>
        <begin position="514"/>
        <end position="523"/>
    </location>
</feature>
<organism evidence="3 4">
    <name type="scientific">Coccomyxa subellipsoidea</name>
    <dbReference type="NCBI Taxonomy" id="248742"/>
    <lineage>
        <taxon>Eukaryota</taxon>
        <taxon>Viridiplantae</taxon>
        <taxon>Chlorophyta</taxon>
        <taxon>core chlorophytes</taxon>
        <taxon>Trebouxiophyceae</taxon>
        <taxon>Trebouxiophyceae incertae sedis</taxon>
        <taxon>Coccomyxaceae</taxon>
        <taxon>Coccomyxa</taxon>
    </lineage>
</organism>
<evidence type="ECO:0000313" key="3">
    <source>
        <dbReference type="EMBL" id="KAK9915259.1"/>
    </source>
</evidence>
<evidence type="ECO:0000256" key="1">
    <source>
        <dbReference type="SAM" id="Coils"/>
    </source>
</evidence>
<dbReference type="EMBL" id="JALJOT010000005">
    <property type="protein sequence ID" value="KAK9915259.1"/>
    <property type="molecule type" value="Genomic_DNA"/>
</dbReference>
<comment type="caution">
    <text evidence="3">The sequence shown here is derived from an EMBL/GenBank/DDBJ whole genome shotgun (WGS) entry which is preliminary data.</text>
</comment>
<feature type="compositionally biased region" description="Polar residues" evidence="2">
    <location>
        <begin position="1968"/>
        <end position="1979"/>
    </location>
</feature>
<feature type="compositionally biased region" description="Basic and acidic residues" evidence="2">
    <location>
        <begin position="460"/>
        <end position="469"/>
    </location>
</feature>
<dbReference type="PANTHER" id="PTHR23185">
    <property type="entry name" value="PROTEIN VIRILIZER HOMOLOG"/>
    <property type="match status" value="1"/>
</dbReference>
<keyword evidence="4" id="KW-1185">Reference proteome</keyword>
<evidence type="ECO:0000256" key="2">
    <source>
        <dbReference type="SAM" id="MobiDB-lite"/>
    </source>
</evidence>
<evidence type="ECO:0008006" key="5">
    <source>
        <dbReference type="Google" id="ProtNLM"/>
    </source>
</evidence>
<feature type="compositionally biased region" description="Basic and acidic residues" evidence="2">
    <location>
        <begin position="653"/>
        <end position="816"/>
    </location>
</feature>
<feature type="compositionally biased region" description="Basic and acidic residues" evidence="2">
    <location>
        <begin position="826"/>
        <end position="843"/>
    </location>
</feature>
<gene>
    <name evidence="3" type="ORF">WJX75_006810</name>
</gene>
<dbReference type="PANTHER" id="PTHR23185:SF0">
    <property type="entry name" value="PROTEIN VIRILIZER HOMOLOG"/>
    <property type="match status" value="1"/>
</dbReference>